<organism evidence="16 17">
    <name type="scientific">Galeopterus variegatus</name>
    <name type="common">Malayan flying lemur</name>
    <name type="synonym">Cynocephalus variegatus</name>
    <dbReference type="NCBI Taxonomy" id="482537"/>
    <lineage>
        <taxon>Eukaryota</taxon>
        <taxon>Metazoa</taxon>
        <taxon>Chordata</taxon>
        <taxon>Craniata</taxon>
        <taxon>Vertebrata</taxon>
        <taxon>Euteleostomi</taxon>
        <taxon>Mammalia</taxon>
        <taxon>Eutheria</taxon>
        <taxon>Euarchontoglires</taxon>
        <taxon>Dermoptera</taxon>
        <taxon>Cynocephalidae</taxon>
        <taxon>Galeopterus</taxon>
    </lineage>
</organism>
<feature type="domain" description="Gasdermin PUB" evidence="15">
    <location>
        <begin position="224"/>
        <end position="311"/>
    </location>
</feature>
<comment type="similarity">
    <text evidence="3">Belongs to the gasdermin family.</text>
</comment>
<evidence type="ECO:0000313" key="17">
    <source>
        <dbReference type="RefSeq" id="XP_008584606.1"/>
    </source>
</evidence>
<evidence type="ECO:0000256" key="1">
    <source>
        <dbReference type="ARBA" id="ARBA00004514"/>
    </source>
</evidence>
<name>A0ABM0RVG5_GALVR</name>
<accession>A0ABM0RVG5</accession>
<keyword evidence="7" id="KW-1210">Necrosis</keyword>
<evidence type="ECO:0000256" key="12">
    <source>
        <dbReference type="ARBA" id="ARBA00038764"/>
    </source>
</evidence>
<sequence length="666" mass="73464">MPSMFERITKKIVKELGDKDMSPVKSLLSATKFREFDILRRKKSLSLFWEQPDIPAEFSLKDILESSPSVPDTVVTGPFSFGVTMVQKQKAGVDVKAVVQLSASRVASQFCESFLEIQTVRIPPQTLEDLQQRKLLDPEPSFLQDCWNREDDLYMVTEVAELINSTVLCGSSSKNVLGKFSLWITPGKKDGETYIYPQRTYCQVPVEQDVLISDDDKQKTFPKDFKRLQQEVSRKVEALAQLSKDFQNVVFHSILAMLGDRGALQDLMNMLELNSRGHLDGPGGVILNELFLHSDAKYVILYLLEALMAFTKAPTSPALDTAPFAPKEQSSLLVRAKSLVRELGRKDKLVPVDSLSSSPCLRPFCLVSIEVCTRPGKALALGSPGPEEARLGPLHSSPLLPPPAPCGKLRPLKPSFLRELQSHMEGESLYVVSEAAETVQDTLQSLGCPEGAGQLSFVSPGHVQGQSHMAKEKTVTVLRGSDLSYRMLHLGIKEDHWGLQSQAGAQLQVLAMLPPELQTMLLDTLQELLRDPRALRELEDNELAKGRAGMRYGAEEKQQPFASEGSQQSDWVTSRCEDAQQVPRVLHSVSTASSCPNPADQQGSQPITGCREAETRGSTAFHGDPLRSLYRHVHGFHPCFFHLAAVSPCCCCMSTSDPTAASGPLH</sequence>
<evidence type="ECO:0000256" key="3">
    <source>
        <dbReference type="ARBA" id="ARBA00009279"/>
    </source>
</evidence>
<keyword evidence="10" id="KW-0564">Palmitate</keyword>
<evidence type="ECO:0000313" key="16">
    <source>
        <dbReference type="Proteomes" id="UP000694923"/>
    </source>
</evidence>
<keyword evidence="11" id="KW-0449">Lipoprotein</keyword>
<feature type="compositionally biased region" description="Polar residues" evidence="13">
    <location>
        <begin position="589"/>
        <end position="607"/>
    </location>
</feature>
<evidence type="ECO:0000256" key="9">
    <source>
        <dbReference type="ARBA" id="ARBA00023136"/>
    </source>
</evidence>
<feature type="region of interest" description="Disordered" evidence="13">
    <location>
        <begin position="589"/>
        <end position="611"/>
    </location>
</feature>
<keyword evidence="9" id="KW-0472">Membrane</keyword>
<feature type="domain" description="Gasdermin pore forming" evidence="14">
    <location>
        <begin position="408"/>
        <end position="500"/>
    </location>
</feature>
<reference evidence="17" key="1">
    <citation type="submission" date="2025-08" db="UniProtKB">
        <authorList>
            <consortium name="RefSeq"/>
        </authorList>
    </citation>
    <scope>IDENTIFICATION</scope>
</reference>
<evidence type="ECO:0000256" key="11">
    <source>
        <dbReference type="ARBA" id="ARBA00023288"/>
    </source>
</evidence>
<dbReference type="Pfam" id="PF04598">
    <property type="entry name" value="Gasdermin"/>
    <property type="match status" value="2"/>
</dbReference>
<keyword evidence="6" id="KW-0963">Cytoplasm</keyword>
<keyword evidence="8" id="KW-0812">Transmembrane</keyword>
<evidence type="ECO:0000256" key="6">
    <source>
        <dbReference type="ARBA" id="ARBA00022490"/>
    </source>
</evidence>
<keyword evidence="16" id="KW-1185">Reference proteome</keyword>
<evidence type="ECO:0000256" key="10">
    <source>
        <dbReference type="ARBA" id="ARBA00023139"/>
    </source>
</evidence>
<dbReference type="GeneID" id="103601981"/>
<evidence type="ECO:0000256" key="7">
    <source>
        <dbReference type="ARBA" id="ARBA00022590"/>
    </source>
</evidence>
<dbReference type="InterPro" id="IPR007677">
    <property type="entry name" value="Gasdermin"/>
</dbReference>
<dbReference type="Proteomes" id="UP000694923">
    <property type="component" value="Unplaced"/>
</dbReference>
<proteinExistence type="inferred from homology"/>
<evidence type="ECO:0000259" key="14">
    <source>
        <dbReference type="Pfam" id="PF04598"/>
    </source>
</evidence>
<dbReference type="PANTHER" id="PTHR16399:SF21">
    <property type="entry name" value="GASDERMIN-C"/>
    <property type="match status" value="1"/>
</dbReference>
<evidence type="ECO:0000259" key="15">
    <source>
        <dbReference type="Pfam" id="PF17708"/>
    </source>
</evidence>
<protein>
    <submittedName>
        <fullName evidence="17">Uncharacterized protein LOC103601981</fullName>
    </submittedName>
</protein>
<evidence type="ECO:0000256" key="8">
    <source>
        <dbReference type="ARBA" id="ARBA00022692"/>
    </source>
</evidence>
<dbReference type="PANTHER" id="PTHR16399">
    <property type="entry name" value="GASDERMIN"/>
    <property type="match status" value="1"/>
</dbReference>
<evidence type="ECO:0000256" key="5">
    <source>
        <dbReference type="ARBA" id="ARBA00022475"/>
    </source>
</evidence>
<comment type="subcellular location">
    <subcellularLocation>
        <location evidence="2">Cell membrane</location>
        <topology evidence="2">Multi-pass membrane protein</topology>
    </subcellularLocation>
    <subcellularLocation>
        <location evidence="1">Cytoplasm</location>
        <location evidence="1">Cytosol</location>
    </subcellularLocation>
</comment>
<feature type="domain" description="Gasdermin pore forming" evidence="14">
    <location>
        <begin position="4"/>
        <end position="185"/>
    </location>
</feature>
<dbReference type="InterPro" id="IPR041263">
    <property type="entry name" value="Gasdermin_PUB"/>
</dbReference>
<keyword evidence="5" id="KW-1003">Cell membrane</keyword>
<dbReference type="InterPro" id="IPR040460">
    <property type="entry name" value="Gasdermin_pore"/>
</dbReference>
<keyword evidence="4" id="KW-1134">Transmembrane beta strand</keyword>
<evidence type="ECO:0000256" key="2">
    <source>
        <dbReference type="ARBA" id="ARBA00004651"/>
    </source>
</evidence>
<dbReference type="Pfam" id="PF17708">
    <property type="entry name" value="Gasdermin_C"/>
    <property type="match status" value="1"/>
</dbReference>
<comment type="subunit">
    <text evidence="12">Homooligomer; homooligomeric ring-shaped pore complex containing 27-28 subunits when inserted in the membrane.</text>
</comment>
<evidence type="ECO:0000256" key="13">
    <source>
        <dbReference type="SAM" id="MobiDB-lite"/>
    </source>
</evidence>
<evidence type="ECO:0000256" key="4">
    <source>
        <dbReference type="ARBA" id="ARBA00022452"/>
    </source>
</evidence>
<gene>
    <name evidence="17" type="primary">LOC103601981</name>
</gene>
<dbReference type="RefSeq" id="XP_008584606.1">
    <property type="nucleotide sequence ID" value="XM_008586384.1"/>
</dbReference>